<evidence type="ECO:0000313" key="2">
    <source>
        <dbReference type="EMBL" id="SVE23987.1"/>
    </source>
</evidence>
<accession>A0A383BUZ1</accession>
<feature type="non-terminal residue" evidence="2">
    <location>
        <position position="1"/>
    </location>
</feature>
<gene>
    <name evidence="2" type="ORF">METZ01_LOCUS476841</name>
</gene>
<organism evidence="2">
    <name type="scientific">marine metagenome</name>
    <dbReference type="NCBI Taxonomy" id="408172"/>
    <lineage>
        <taxon>unclassified sequences</taxon>
        <taxon>metagenomes</taxon>
        <taxon>ecological metagenomes</taxon>
    </lineage>
</organism>
<dbReference type="AlphaFoldDB" id="A0A383BUZ1"/>
<dbReference type="EMBL" id="UINC01203633">
    <property type="protein sequence ID" value="SVE23987.1"/>
    <property type="molecule type" value="Genomic_DNA"/>
</dbReference>
<dbReference type="SUPFAM" id="SSF52507">
    <property type="entry name" value="Homo-oligomeric flavin-containing Cys decarboxylases, HFCD"/>
    <property type="match status" value="1"/>
</dbReference>
<proteinExistence type="predicted"/>
<dbReference type="GO" id="GO:0004633">
    <property type="term" value="F:phosphopantothenoylcysteine decarboxylase activity"/>
    <property type="evidence" value="ECO:0007669"/>
    <property type="project" value="TreeGrafter"/>
</dbReference>
<dbReference type="Gene3D" id="3.40.50.1950">
    <property type="entry name" value="Flavin prenyltransferase-like"/>
    <property type="match status" value="1"/>
</dbReference>
<dbReference type="InterPro" id="IPR003382">
    <property type="entry name" value="Flavoprotein"/>
</dbReference>
<dbReference type="GO" id="GO:0010181">
    <property type="term" value="F:FMN binding"/>
    <property type="evidence" value="ECO:0007669"/>
    <property type="project" value="TreeGrafter"/>
</dbReference>
<sequence length="88" mass="9849">MKILFIISASIAIKKCYGILAQLTNQKIFIDCIVTNNAKKMIDSKDLKKNISGKIYSDSSEKNNTMFHIKLTRKTDLIVVCPATANII</sequence>
<dbReference type="GO" id="GO:0015937">
    <property type="term" value="P:coenzyme A biosynthetic process"/>
    <property type="evidence" value="ECO:0007669"/>
    <property type="project" value="TreeGrafter"/>
</dbReference>
<name>A0A383BUZ1_9ZZZZ</name>
<feature type="domain" description="Flavoprotein" evidence="1">
    <location>
        <begin position="1"/>
        <end position="88"/>
    </location>
</feature>
<protein>
    <recommendedName>
        <fullName evidence="1">Flavoprotein domain-containing protein</fullName>
    </recommendedName>
</protein>
<reference evidence="2" key="1">
    <citation type="submission" date="2018-05" db="EMBL/GenBank/DDBJ databases">
        <authorList>
            <person name="Lanie J.A."/>
            <person name="Ng W.-L."/>
            <person name="Kazmierczak K.M."/>
            <person name="Andrzejewski T.M."/>
            <person name="Davidsen T.M."/>
            <person name="Wayne K.J."/>
            <person name="Tettelin H."/>
            <person name="Glass J.I."/>
            <person name="Rusch D."/>
            <person name="Podicherti R."/>
            <person name="Tsui H.-C.T."/>
            <person name="Winkler M.E."/>
        </authorList>
    </citation>
    <scope>NUCLEOTIDE SEQUENCE</scope>
</reference>
<dbReference type="PANTHER" id="PTHR14359">
    <property type="entry name" value="HOMO-OLIGOMERIC FLAVIN CONTAINING CYS DECARBOXYLASE FAMILY"/>
    <property type="match status" value="1"/>
</dbReference>
<dbReference type="InterPro" id="IPR036551">
    <property type="entry name" value="Flavin_trans-like"/>
</dbReference>
<feature type="non-terminal residue" evidence="2">
    <location>
        <position position="88"/>
    </location>
</feature>
<evidence type="ECO:0000259" key="1">
    <source>
        <dbReference type="Pfam" id="PF02441"/>
    </source>
</evidence>
<dbReference type="PANTHER" id="PTHR14359:SF6">
    <property type="entry name" value="PHOSPHOPANTOTHENOYLCYSTEINE DECARBOXYLASE"/>
    <property type="match status" value="1"/>
</dbReference>
<dbReference type="Pfam" id="PF02441">
    <property type="entry name" value="Flavoprotein"/>
    <property type="match status" value="1"/>
</dbReference>
<dbReference type="GO" id="GO:0071513">
    <property type="term" value="C:phosphopantothenoylcysteine decarboxylase complex"/>
    <property type="evidence" value="ECO:0007669"/>
    <property type="project" value="TreeGrafter"/>
</dbReference>